<dbReference type="EMBL" id="JBHUHP010000002">
    <property type="protein sequence ID" value="MFD2090736.1"/>
    <property type="molecule type" value="Genomic_DNA"/>
</dbReference>
<protein>
    <submittedName>
        <fullName evidence="3">Enoyl-CoA hydratase/isomerase family protein</fullName>
    </submittedName>
</protein>
<name>A0ABW4X5P5_9ACTN</name>
<dbReference type="CDD" id="cd06558">
    <property type="entry name" value="crotonase-like"/>
    <property type="match status" value="1"/>
</dbReference>
<sequence length="257" mass="27093">MTGVRTRVDGGVAVVTLDRPEVRNALDWAAWEALGRAVEECDRDDVRAVVLTGGDRWFSAGGDVSSMGQGADGGVAAPAARVRVAHRAVRALTRCRVPVVAAVEGFAVGAAWGLVLACDLVVASREAFFAAPFNERGLVADAGLAWSLPRHLGHQRAAELLLLGERLPAPRAHELGLVTRLAEPGQAGNQALALAARLAAGPADAVRLTKGLLNRAPTSSLDAFLDDEYVHVALNGHSPDVAEGRQAFLDKRPPRFR</sequence>
<accession>A0ABW4X5P5</accession>
<dbReference type="InterPro" id="IPR018376">
    <property type="entry name" value="Enoyl-CoA_hyd/isom_CS"/>
</dbReference>
<keyword evidence="4" id="KW-1185">Reference proteome</keyword>
<comment type="caution">
    <text evidence="3">The sequence shown here is derived from an EMBL/GenBank/DDBJ whole genome shotgun (WGS) entry which is preliminary data.</text>
</comment>
<dbReference type="SUPFAM" id="SSF52096">
    <property type="entry name" value="ClpP/crotonase"/>
    <property type="match status" value="1"/>
</dbReference>
<dbReference type="InterPro" id="IPR029045">
    <property type="entry name" value="ClpP/crotonase-like_dom_sf"/>
</dbReference>
<dbReference type="PROSITE" id="PS00166">
    <property type="entry name" value="ENOYL_COA_HYDRATASE"/>
    <property type="match status" value="1"/>
</dbReference>
<comment type="similarity">
    <text evidence="1 2">Belongs to the enoyl-CoA hydratase/isomerase family.</text>
</comment>
<gene>
    <name evidence="3" type="ORF">ACFSHS_04040</name>
</gene>
<evidence type="ECO:0000256" key="1">
    <source>
        <dbReference type="ARBA" id="ARBA00005254"/>
    </source>
</evidence>
<dbReference type="InterPro" id="IPR014748">
    <property type="entry name" value="Enoyl-CoA_hydra_C"/>
</dbReference>
<proteinExistence type="inferred from homology"/>
<reference evidence="4" key="1">
    <citation type="journal article" date="2019" name="Int. J. Syst. Evol. Microbiol.">
        <title>The Global Catalogue of Microorganisms (GCM) 10K type strain sequencing project: providing services to taxonomists for standard genome sequencing and annotation.</title>
        <authorList>
            <consortium name="The Broad Institute Genomics Platform"/>
            <consortium name="The Broad Institute Genome Sequencing Center for Infectious Disease"/>
            <person name="Wu L."/>
            <person name="Ma J."/>
        </authorList>
    </citation>
    <scope>NUCLEOTIDE SEQUENCE [LARGE SCALE GENOMIC DNA]</scope>
    <source>
        <strain evidence="4">JCM 3338</strain>
    </source>
</reference>
<dbReference type="InterPro" id="IPR001753">
    <property type="entry name" value="Enoyl-CoA_hydra/iso"/>
</dbReference>
<dbReference type="Gene3D" id="1.10.12.10">
    <property type="entry name" value="Lyase 2-enoyl-coa Hydratase, Chain A, domain 2"/>
    <property type="match status" value="1"/>
</dbReference>
<dbReference type="PANTHER" id="PTHR43459">
    <property type="entry name" value="ENOYL-COA HYDRATASE"/>
    <property type="match status" value="1"/>
</dbReference>
<dbReference type="RefSeq" id="WP_376872069.1">
    <property type="nucleotide sequence ID" value="NZ_JBHUHP010000002.1"/>
</dbReference>
<dbReference type="Gene3D" id="3.90.226.10">
    <property type="entry name" value="2-enoyl-CoA Hydratase, Chain A, domain 1"/>
    <property type="match status" value="1"/>
</dbReference>
<evidence type="ECO:0000313" key="3">
    <source>
        <dbReference type="EMBL" id="MFD2090736.1"/>
    </source>
</evidence>
<dbReference type="PANTHER" id="PTHR43459:SF1">
    <property type="entry name" value="EG:BACN32G11.4 PROTEIN"/>
    <property type="match status" value="1"/>
</dbReference>
<organism evidence="3 4">
    <name type="scientific">Blastococcus deserti</name>
    <dbReference type="NCBI Taxonomy" id="2259033"/>
    <lineage>
        <taxon>Bacteria</taxon>
        <taxon>Bacillati</taxon>
        <taxon>Actinomycetota</taxon>
        <taxon>Actinomycetes</taxon>
        <taxon>Geodermatophilales</taxon>
        <taxon>Geodermatophilaceae</taxon>
        <taxon>Blastococcus</taxon>
    </lineage>
</organism>
<evidence type="ECO:0000313" key="4">
    <source>
        <dbReference type="Proteomes" id="UP001597402"/>
    </source>
</evidence>
<evidence type="ECO:0000256" key="2">
    <source>
        <dbReference type="RuleBase" id="RU003707"/>
    </source>
</evidence>
<dbReference type="Proteomes" id="UP001597402">
    <property type="component" value="Unassembled WGS sequence"/>
</dbReference>
<dbReference type="Pfam" id="PF00378">
    <property type="entry name" value="ECH_1"/>
    <property type="match status" value="1"/>
</dbReference>